<organism evidence="2 3">
    <name type="scientific">Gossypium stocksii</name>
    <dbReference type="NCBI Taxonomy" id="47602"/>
    <lineage>
        <taxon>Eukaryota</taxon>
        <taxon>Viridiplantae</taxon>
        <taxon>Streptophyta</taxon>
        <taxon>Embryophyta</taxon>
        <taxon>Tracheophyta</taxon>
        <taxon>Spermatophyta</taxon>
        <taxon>Magnoliopsida</taxon>
        <taxon>eudicotyledons</taxon>
        <taxon>Gunneridae</taxon>
        <taxon>Pentapetalae</taxon>
        <taxon>rosids</taxon>
        <taxon>malvids</taxon>
        <taxon>Malvales</taxon>
        <taxon>Malvaceae</taxon>
        <taxon>Malvoideae</taxon>
        <taxon>Gossypium</taxon>
    </lineage>
</organism>
<sequence length="136" mass="14993">MTRPREDDKANQIAKPNSQGLTEGRSLTSHVPKQFAGSAMCSTGHPDTCLVGTKLAQNVSPRSRKDRMLHRHVPNKPGVCREYLFAAWFADRLENLNNVVCRGSSPSLDMNLSTGLGLQLPLNQKTPPQQFLALQV</sequence>
<proteinExistence type="predicted"/>
<reference evidence="2 3" key="1">
    <citation type="journal article" date="2021" name="Plant Biotechnol. J.">
        <title>Multi-omics assisted identification of the key and species-specific regulatory components of drought-tolerant mechanisms in Gossypium stocksii.</title>
        <authorList>
            <person name="Yu D."/>
            <person name="Ke L."/>
            <person name="Zhang D."/>
            <person name="Wu Y."/>
            <person name="Sun Y."/>
            <person name="Mei J."/>
            <person name="Sun J."/>
            <person name="Sun Y."/>
        </authorList>
    </citation>
    <scope>NUCLEOTIDE SEQUENCE [LARGE SCALE GENOMIC DNA]</scope>
    <source>
        <strain evidence="3">cv. E1</strain>
        <tissue evidence="2">Leaf</tissue>
    </source>
</reference>
<dbReference type="AlphaFoldDB" id="A0A9D3ZM50"/>
<evidence type="ECO:0000313" key="2">
    <source>
        <dbReference type="EMBL" id="KAH1046880.1"/>
    </source>
</evidence>
<keyword evidence="3" id="KW-1185">Reference proteome</keyword>
<feature type="region of interest" description="Disordered" evidence="1">
    <location>
        <begin position="1"/>
        <end position="28"/>
    </location>
</feature>
<protein>
    <submittedName>
        <fullName evidence="2">Uncharacterized protein</fullName>
    </submittedName>
</protein>
<evidence type="ECO:0000313" key="3">
    <source>
        <dbReference type="Proteomes" id="UP000828251"/>
    </source>
</evidence>
<gene>
    <name evidence="2" type="ORF">J1N35_037664</name>
</gene>
<feature type="compositionally biased region" description="Polar residues" evidence="1">
    <location>
        <begin position="14"/>
        <end position="28"/>
    </location>
</feature>
<name>A0A9D3ZM50_9ROSI</name>
<comment type="caution">
    <text evidence="2">The sequence shown here is derived from an EMBL/GenBank/DDBJ whole genome shotgun (WGS) entry which is preliminary data.</text>
</comment>
<dbReference type="Proteomes" id="UP000828251">
    <property type="component" value="Unassembled WGS sequence"/>
</dbReference>
<feature type="compositionally biased region" description="Basic and acidic residues" evidence="1">
    <location>
        <begin position="1"/>
        <end position="10"/>
    </location>
</feature>
<accession>A0A9D3ZM50</accession>
<evidence type="ECO:0000256" key="1">
    <source>
        <dbReference type="SAM" id="MobiDB-lite"/>
    </source>
</evidence>
<dbReference type="EMBL" id="JAIQCV010000011">
    <property type="protein sequence ID" value="KAH1046880.1"/>
    <property type="molecule type" value="Genomic_DNA"/>
</dbReference>